<evidence type="ECO:0000313" key="7">
    <source>
        <dbReference type="Proteomes" id="UP000809440"/>
    </source>
</evidence>
<evidence type="ECO:0000256" key="1">
    <source>
        <dbReference type="ARBA" id="ARBA00004167"/>
    </source>
</evidence>
<accession>A0ABS1ZU31</accession>
<protein>
    <submittedName>
        <fullName evidence="6">Translocation/assembly module TamB domain-containing protein</fullName>
    </submittedName>
</protein>
<comment type="caution">
    <text evidence="6">The sequence shown here is derived from an EMBL/GenBank/DDBJ whole genome shotgun (WGS) entry which is preliminary data.</text>
</comment>
<evidence type="ECO:0000256" key="2">
    <source>
        <dbReference type="ARBA" id="ARBA00022692"/>
    </source>
</evidence>
<keyword evidence="2" id="KW-0812">Transmembrane</keyword>
<feature type="domain" description="Translocation and assembly module TamB C-terminal" evidence="5">
    <location>
        <begin position="1021"/>
        <end position="1372"/>
    </location>
</feature>
<dbReference type="Pfam" id="PF04357">
    <property type="entry name" value="TamB"/>
    <property type="match status" value="1"/>
</dbReference>
<dbReference type="EMBL" id="JAFBXF010000005">
    <property type="protein sequence ID" value="MBM2417168.1"/>
    <property type="molecule type" value="Genomic_DNA"/>
</dbReference>
<proteinExistence type="predicted"/>
<evidence type="ECO:0000259" key="5">
    <source>
        <dbReference type="Pfam" id="PF04357"/>
    </source>
</evidence>
<gene>
    <name evidence="6" type="ORF">JQX48_09330</name>
</gene>
<keyword evidence="3" id="KW-1133">Transmembrane helix</keyword>
<evidence type="ECO:0000313" key="6">
    <source>
        <dbReference type="EMBL" id="MBM2417168.1"/>
    </source>
</evidence>
<dbReference type="RefSeq" id="WP_203277077.1">
    <property type="nucleotide sequence ID" value="NZ_JAFBXN010000005.1"/>
</dbReference>
<reference evidence="6 7" key="1">
    <citation type="submission" date="2021-01" db="EMBL/GenBank/DDBJ databases">
        <title>Diatom-associated Roseobacters Show Island Model of Population Structure.</title>
        <authorList>
            <person name="Qu L."/>
            <person name="Feng X."/>
            <person name="Chen Y."/>
            <person name="Li L."/>
            <person name="Wang X."/>
            <person name="Hu Z."/>
            <person name="Wang H."/>
            <person name="Luo H."/>
        </authorList>
    </citation>
    <scope>NUCLEOTIDE SEQUENCE [LARGE SCALE GENOMIC DNA]</scope>
    <source>
        <strain evidence="6 7">CC28-63</strain>
    </source>
</reference>
<dbReference type="Proteomes" id="UP000809440">
    <property type="component" value="Unassembled WGS sequence"/>
</dbReference>
<keyword evidence="7" id="KW-1185">Reference proteome</keyword>
<evidence type="ECO:0000256" key="4">
    <source>
        <dbReference type="ARBA" id="ARBA00023136"/>
    </source>
</evidence>
<keyword evidence="4" id="KW-0472">Membrane</keyword>
<dbReference type="InterPro" id="IPR007452">
    <property type="entry name" value="TamB_C"/>
</dbReference>
<comment type="subcellular location">
    <subcellularLocation>
        <location evidence="1">Membrane</location>
        <topology evidence="1">Single-pass membrane protein</topology>
    </subcellularLocation>
</comment>
<evidence type="ECO:0000256" key="3">
    <source>
        <dbReference type="ARBA" id="ARBA00022989"/>
    </source>
</evidence>
<name>A0ABS1ZU31_9RHOB</name>
<sequence length="1372" mass="141289">MNCTSALVRLSDMRFIATLLVFLWWPLASFAQDSDEDPGYLAGLLQDALSGAGRDVRIRGFQGALSSEATIASIVISDDQGEWFRAENIVLDWRRAALLRGIVDVTSFSADTVVVSRAPDAGEDLPSAEAEPFSIPELPVEVRIERFAVGSLQLGAPLLGEAAEFAITGAADLAEGGADLDLNLERVDGQQSQIALAASYDSSSRQLSVDLNAEEAAGGLAATLLGVPGAPSVALTVQGEGMVDDFEAAIALATDDQPRITGTVEILAPQETGTWDVRVDITGDPTPLLTEETRAFFGTDIGLQARVMREANGRIDLPQFALTADALSLSGSAAISETGWLEALDAEGRIANPEGGPVVLPFGGGDTQVASVTFDAALNGVLTFDARLDGFVSPDATLDSLSITGRGQIDQQSFAQQDGQFALDLTWAAETLALADPALAEAVGSELSGAARVDYQSGQPIRVTGLEANGTEYGLTGDATWTSEDAMPLAVDLRLVAEDITRFSAIAGRPLGGRIDLQADGTVGPISGMIDMVVDGTTLDLAVGQDVADRLLTGVGSARVDVRRDETGTTIRSARVVTPAANLEATGKITSGDTSVRFDGVLSNLDRVYPGEADGAAVLDGSVMLSGTTLRNLELTADLSNQSQPVRLPFGGGLTLTNGTVDVTATGGPDGAWQAEVAVRDLETPQASATTLALAGNGNIAQSEDGGLVSVGGDVRLAGSALRLSDARFAQAIGSNPTITTTFDWVQASERLTVQSFGLATGAIDATGSAMITQALSAPDAQFALSLVADSLAPLSGLAGQNLRGQATIDVTGAYQDAGDFDVTARGQGSGLGIGNATVDQLLAGVTRFEVGATGQDGALARLSADVQNPEISARVNGPLSNLEIDARLANVGLIAPDFQGALVVDGTVGQQSDGYLVDVDLDGPGGTRLAADGRVANGGNANLSINGAAPLGLANVFIAPRRLNGQAALDLRVSGPLGVSSLSGTITPQGAEFSAPTLGIILTPITGQIQLSNGAAQIGLSAQGNHGGSVDVGGRLGLSTLDASITATLNRFGVRDPDLYNTSVDGTVSLNGPIGRNLLVSGDLRLNETEIQVPSSGVSALGEIPPIDHLGATRPVMRTLDRAGITSAQDTAVEAARGPSSTRLDITLTAPGQVFVRGRGLDAELAGQLRLTGPTSDIIPQGGFELVRGRLDILNQRFTLDEGRIQMSGSFDPVLRFVAETNANGITVMVILDGPASSPEISFSSSPELPEDEVLAQLLFGRNLSNLSALQALELANAVATLAGRGGMGLLSRLRDGFGLDDLDVSQTEDGGTAVRAGKYISDNIYSDVVVESGGRAEINLNLDVTSDITARGSVDNTGNSSLGVFFERDY</sequence>
<organism evidence="6 7">
    <name type="scientific">Marivita cryptomonadis</name>
    <dbReference type="NCBI Taxonomy" id="505252"/>
    <lineage>
        <taxon>Bacteria</taxon>
        <taxon>Pseudomonadati</taxon>
        <taxon>Pseudomonadota</taxon>
        <taxon>Alphaproteobacteria</taxon>
        <taxon>Rhodobacterales</taxon>
        <taxon>Roseobacteraceae</taxon>
        <taxon>Marivita</taxon>
    </lineage>
</organism>